<dbReference type="Proteomes" id="UP000606974">
    <property type="component" value="Unassembled WGS sequence"/>
</dbReference>
<evidence type="ECO:0000313" key="3">
    <source>
        <dbReference type="Proteomes" id="UP000606974"/>
    </source>
</evidence>
<name>A0A8H7DXU2_9EURO</name>
<accession>A0A8H7DXU2</accession>
<organism evidence="2 3">
    <name type="scientific">Endocarpon pusillum</name>
    <dbReference type="NCBI Taxonomy" id="364733"/>
    <lineage>
        <taxon>Eukaryota</taxon>
        <taxon>Fungi</taxon>
        <taxon>Dikarya</taxon>
        <taxon>Ascomycota</taxon>
        <taxon>Pezizomycotina</taxon>
        <taxon>Eurotiomycetes</taxon>
        <taxon>Chaetothyriomycetidae</taxon>
        <taxon>Verrucariales</taxon>
        <taxon>Verrucariaceae</taxon>
        <taxon>Endocarpon</taxon>
    </lineage>
</organism>
<gene>
    <name evidence="2" type="ORF">GJ744_010056</name>
</gene>
<keyword evidence="3" id="KW-1185">Reference proteome</keyword>
<proteinExistence type="predicted"/>
<dbReference type="AlphaFoldDB" id="A0A8H7DXU2"/>
<comment type="caution">
    <text evidence="2">The sequence shown here is derived from an EMBL/GenBank/DDBJ whole genome shotgun (WGS) entry which is preliminary data.</text>
</comment>
<dbReference type="EMBL" id="JAACFV010000621">
    <property type="protein sequence ID" value="KAF7502017.1"/>
    <property type="molecule type" value="Genomic_DNA"/>
</dbReference>
<evidence type="ECO:0000313" key="2">
    <source>
        <dbReference type="EMBL" id="KAF7502017.1"/>
    </source>
</evidence>
<feature type="compositionally biased region" description="Acidic residues" evidence="1">
    <location>
        <begin position="16"/>
        <end position="28"/>
    </location>
</feature>
<feature type="region of interest" description="Disordered" evidence="1">
    <location>
        <begin position="1"/>
        <end position="47"/>
    </location>
</feature>
<sequence>MTKPLAPAYVPLTTTVEEEDNLFEDQDESGVKDKAEPPLPSLPLSSSKKKALRESINSLGFDLLVDELNKKI</sequence>
<evidence type="ECO:0000256" key="1">
    <source>
        <dbReference type="SAM" id="MobiDB-lite"/>
    </source>
</evidence>
<reference evidence="2" key="1">
    <citation type="submission" date="2020-02" db="EMBL/GenBank/DDBJ databases">
        <authorList>
            <person name="Palmer J.M."/>
        </authorList>
    </citation>
    <scope>NUCLEOTIDE SEQUENCE</scope>
    <source>
        <strain evidence="2">EPUS1.4</strain>
        <tissue evidence="2">Thallus</tissue>
    </source>
</reference>
<protein>
    <submittedName>
        <fullName evidence="2">Uncharacterized protein</fullName>
    </submittedName>
</protein>